<comment type="caution">
    <text evidence="4">The sequence shown here is derived from an EMBL/GenBank/DDBJ whole genome shotgun (WGS) entry which is preliminary data.</text>
</comment>
<dbReference type="GO" id="GO:0008483">
    <property type="term" value="F:transaminase activity"/>
    <property type="evidence" value="ECO:0007669"/>
    <property type="project" value="UniProtKB-KW"/>
</dbReference>
<evidence type="ECO:0000256" key="2">
    <source>
        <dbReference type="PIRSR" id="PIRSR000390-2"/>
    </source>
</evidence>
<dbReference type="SUPFAM" id="SSF53383">
    <property type="entry name" value="PLP-dependent transferases"/>
    <property type="match status" value="1"/>
</dbReference>
<organism evidence="4 5">
    <name type="scientific">Phaeocystidibacter marisrubri</name>
    <dbReference type="NCBI Taxonomy" id="1577780"/>
    <lineage>
        <taxon>Bacteria</taxon>
        <taxon>Pseudomonadati</taxon>
        <taxon>Bacteroidota</taxon>
        <taxon>Flavobacteriia</taxon>
        <taxon>Flavobacteriales</taxon>
        <taxon>Phaeocystidibacteraceae</taxon>
        <taxon>Phaeocystidibacter</taxon>
    </lineage>
</organism>
<keyword evidence="4" id="KW-0808">Transferase</keyword>
<sequence>MIKSTIQFIREIYGVKEGQIPLHVPFFNGNEQKYVNDAVVSGETSASGAYIQKFEKALAEYTGAKEAVAVSNGTAALHVALHMVGVTTGDEVITQALTFVATGNAIRYVGAQPVFVDVDADSMGMSPESLEGFLKSSCEKRSNGVFNVKSGKRIAAVLPMHTLGFPVRIEEIAAVCKEWDLPLIEDAAEALGAKVGDKHVGLFGAIGTLSFNGNKSITSGGGGALILNDSKLANRARHLISTAKKPHTYEYFHDELGFNYVMPNLNAALALGQIEHLSEMLYQKRALGYVYSEHMEREGVKMRSERPGTKANFWLITLQLADRKQRTEFLDALNAADITCRPIWTLLHKMPEFKSCQTTDLTHSQFLEDRIVNVPSSVKGLRI</sequence>
<evidence type="ECO:0000313" key="5">
    <source>
        <dbReference type="Proteomes" id="UP000484164"/>
    </source>
</evidence>
<dbReference type="InterPro" id="IPR015422">
    <property type="entry name" value="PyrdxlP-dep_Trfase_small"/>
</dbReference>
<dbReference type="PIRSF" id="PIRSF000390">
    <property type="entry name" value="PLP_StrS"/>
    <property type="match status" value="1"/>
</dbReference>
<keyword evidence="4" id="KW-0032">Aminotransferase</keyword>
<comment type="similarity">
    <text evidence="3">Belongs to the DegT/DnrJ/EryC1 family.</text>
</comment>
<dbReference type="GO" id="GO:0000271">
    <property type="term" value="P:polysaccharide biosynthetic process"/>
    <property type="evidence" value="ECO:0007669"/>
    <property type="project" value="TreeGrafter"/>
</dbReference>
<feature type="active site" description="Proton acceptor" evidence="1">
    <location>
        <position position="215"/>
    </location>
</feature>
<dbReference type="EMBL" id="WBVQ01000001">
    <property type="protein sequence ID" value="KAB2817581.1"/>
    <property type="molecule type" value="Genomic_DNA"/>
</dbReference>
<dbReference type="NCBIfam" id="TIGR04181">
    <property type="entry name" value="NHT_00031"/>
    <property type="match status" value="1"/>
</dbReference>
<feature type="modified residue" description="N6-(pyridoxal phosphate)lysine" evidence="2">
    <location>
        <position position="215"/>
    </location>
</feature>
<evidence type="ECO:0000256" key="1">
    <source>
        <dbReference type="PIRSR" id="PIRSR000390-1"/>
    </source>
</evidence>
<dbReference type="InterPro" id="IPR026385">
    <property type="entry name" value="LegC-like"/>
</dbReference>
<dbReference type="InterPro" id="IPR015421">
    <property type="entry name" value="PyrdxlP-dep_Trfase_major"/>
</dbReference>
<dbReference type="InterPro" id="IPR000653">
    <property type="entry name" value="DegT/StrS_aminotransferase"/>
</dbReference>
<keyword evidence="2 3" id="KW-0663">Pyridoxal phosphate</keyword>
<dbReference type="GO" id="GO:0030170">
    <property type="term" value="F:pyridoxal phosphate binding"/>
    <property type="evidence" value="ECO:0007669"/>
    <property type="project" value="TreeGrafter"/>
</dbReference>
<dbReference type="OrthoDB" id="9804264at2"/>
<proteinExistence type="inferred from homology"/>
<dbReference type="Proteomes" id="UP000484164">
    <property type="component" value="Unassembled WGS sequence"/>
</dbReference>
<dbReference type="PANTHER" id="PTHR30244:SF30">
    <property type="entry name" value="BLR5990 PROTEIN"/>
    <property type="match status" value="1"/>
</dbReference>
<reference evidence="4 5" key="1">
    <citation type="submission" date="2019-10" db="EMBL/GenBank/DDBJ databases">
        <title>Genome sequence of Phaeocystidibacter marisrubri JCM30614 (type strain).</title>
        <authorList>
            <person name="Bowman J.P."/>
        </authorList>
    </citation>
    <scope>NUCLEOTIDE SEQUENCE [LARGE SCALE GENOMIC DNA]</scope>
    <source>
        <strain evidence="4 5">JCM 30614</strain>
    </source>
</reference>
<gene>
    <name evidence="4" type="ORF">F8C82_04050</name>
</gene>
<accession>A0A6L3ZI82</accession>
<keyword evidence="5" id="KW-1185">Reference proteome</keyword>
<dbReference type="Gene3D" id="3.40.640.10">
    <property type="entry name" value="Type I PLP-dependent aspartate aminotransferase-like (Major domain)"/>
    <property type="match status" value="1"/>
</dbReference>
<dbReference type="RefSeq" id="WP_151692231.1">
    <property type="nucleotide sequence ID" value="NZ_BMGX01000002.1"/>
</dbReference>
<dbReference type="CDD" id="cd00616">
    <property type="entry name" value="AHBA_syn"/>
    <property type="match status" value="1"/>
</dbReference>
<dbReference type="Pfam" id="PF01041">
    <property type="entry name" value="DegT_DnrJ_EryC1"/>
    <property type="match status" value="1"/>
</dbReference>
<evidence type="ECO:0000313" key="4">
    <source>
        <dbReference type="EMBL" id="KAB2817581.1"/>
    </source>
</evidence>
<evidence type="ECO:0000256" key="3">
    <source>
        <dbReference type="RuleBase" id="RU004508"/>
    </source>
</evidence>
<dbReference type="Gene3D" id="3.90.1150.10">
    <property type="entry name" value="Aspartate Aminotransferase, domain 1"/>
    <property type="match status" value="1"/>
</dbReference>
<protein>
    <submittedName>
        <fullName evidence="4">LegC family aminotransferase</fullName>
    </submittedName>
</protein>
<name>A0A6L3ZI82_9FLAO</name>
<dbReference type="InterPro" id="IPR015424">
    <property type="entry name" value="PyrdxlP-dep_Trfase"/>
</dbReference>
<dbReference type="PANTHER" id="PTHR30244">
    <property type="entry name" value="TRANSAMINASE"/>
    <property type="match status" value="1"/>
</dbReference>
<dbReference type="AlphaFoldDB" id="A0A6L3ZI82"/>